<dbReference type="EMBL" id="JAELVF020000001">
    <property type="protein sequence ID" value="MBU7596078.1"/>
    <property type="molecule type" value="Genomic_DNA"/>
</dbReference>
<accession>A0A949J9R1</accession>
<dbReference type="Proteomes" id="UP000694501">
    <property type="component" value="Unassembled WGS sequence"/>
</dbReference>
<feature type="region of interest" description="Disordered" evidence="1">
    <location>
        <begin position="89"/>
        <end position="109"/>
    </location>
</feature>
<dbReference type="AlphaFoldDB" id="A0A949J9R1"/>
<dbReference type="RefSeq" id="WP_211041233.1">
    <property type="nucleotide sequence ID" value="NZ_JAELVF020000001.1"/>
</dbReference>
<name>A0A949J9R1_9ACTN</name>
<evidence type="ECO:0000313" key="3">
    <source>
        <dbReference type="Proteomes" id="UP000694501"/>
    </source>
</evidence>
<reference evidence="2" key="1">
    <citation type="submission" date="2021-06" db="EMBL/GenBank/DDBJ databases">
        <title>Sequencing of actinobacteria type strains.</title>
        <authorList>
            <person name="Nguyen G.-S."/>
            <person name="Wentzel A."/>
        </authorList>
    </citation>
    <scope>NUCLEOTIDE SEQUENCE</scope>
    <source>
        <strain evidence="2">P38-E01</strain>
    </source>
</reference>
<sequence length="109" mass="11738">MAKGDYRVDLSSLEQVIKELNGVLKSLSGADSDAKYKTNLPPGALGSDSGGFIFQEAEGLTKAHSVMKTHIEEVVQHLNDVTDKFGKKTSKAHGAYQDQDADVVKSMRG</sequence>
<proteinExistence type="predicted"/>
<comment type="caution">
    <text evidence="2">The sequence shown here is derived from an EMBL/GenBank/DDBJ whole genome shotgun (WGS) entry which is preliminary data.</text>
</comment>
<organism evidence="2 3">
    <name type="scientific">Streptomyces tardus</name>
    <dbReference type="NCBI Taxonomy" id="2780544"/>
    <lineage>
        <taxon>Bacteria</taxon>
        <taxon>Bacillati</taxon>
        <taxon>Actinomycetota</taxon>
        <taxon>Actinomycetes</taxon>
        <taxon>Kitasatosporales</taxon>
        <taxon>Streptomycetaceae</taxon>
        <taxon>Streptomyces</taxon>
    </lineage>
</organism>
<evidence type="ECO:0000256" key="1">
    <source>
        <dbReference type="SAM" id="MobiDB-lite"/>
    </source>
</evidence>
<protein>
    <submittedName>
        <fullName evidence="2">Uncharacterized protein</fullName>
    </submittedName>
</protein>
<gene>
    <name evidence="2" type="ORF">JGS22_000125</name>
</gene>
<keyword evidence="3" id="KW-1185">Reference proteome</keyword>
<evidence type="ECO:0000313" key="2">
    <source>
        <dbReference type="EMBL" id="MBU7596078.1"/>
    </source>
</evidence>